<comment type="caution">
    <text evidence="7">The sequence shown here is derived from an EMBL/GenBank/DDBJ whole genome shotgun (WGS) entry which is preliminary data.</text>
</comment>
<gene>
    <name evidence="7" type="ORF">ACFQKB_21155</name>
</gene>
<dbReference type="Pfam" id="PF01497">
    <property type="entry name" value="Peripla_BP_2"/>
    <property type="match status" value="1"/>
</dbReference>
<dbReference type="RefSeq" id="WP_160822643.1">
    <property type="nucleotide sequence ID" value="NZ_JBHSXE010000001.1"/>
</dbReference>
<dbReference type="Proteomes" id="UP001596380">
    <property type="component" value="Unassembled WGS sequence"/>
</dbReference>
<dbReference type="PROSITE" id="PS50983">
    <property type="entry name" value="FE_B12_PBP"/>
    <property type="match status" value="1"/>
</dbReference>
<evidence type="ECO:0000313" key="7">
    <source>
        <dbReference type="EMBL" id="MFC6882276.1"/>
    </source>
</evidence>
<dbReference type="InterPro" id="IPR002491">
    <property type="entry name" value="ABC_transptr_periplasmic_BD"/>
</dbReference>
<keyword evidence="8" id="KW-1185">Reference proteome</keyword>
<evidence type="ECO:0000256" key="2">
    <source>
        <dbReference type="ARBA" id="ARBA00008814"/>
    </source>
</evidence>
<protein>
    <submittedName>
        <fullName evidence="7">ABC transporter substrate-binding protein</fullName>
    </submittedName>
</protein>
<feature type="chain" id="PRO_5046478904" evidence="5">
    <location>
        <begin position="23"/>
        <end position="325"/>
    </location>
</feature>
<dbReference type="EMBL" id="JBHSXS010000012">
    <property type="protein sequence ID" value="MFC6882276.1"/>
    <property type="molecule type" value="Genomic_DNA"/>
</dbReference>
<feature type="domain" description="Fe/B12 periplasmic-binding" evidence="6">
    <location>
        <begin position="51"/>
        <end position="323"/>
    </location>
</feature>
<accession>A0ABW2CNM7</accession>
<proteinExistence type="inferred from homology"/>
<dbReference type="PANTHER" id="PTHR30532:SF24">
    <property type="entry name" value="FERRIC ENTEROBACTIN-BINDING PERIPLASMIC PROTEIN FEPB"/>
    <property type="match status" value="1"/>
</dbReference>
<evidence type="ECO:0000256" key="3">
    <source>
        <dbReference type="ARBA" id="ARBA00022448"/>
    </source>
</evidence>
<dbReference type="PANTHER" id="PTHR30532">
    <property type="entry name" value="IRON III DICITRATE-BINDING PERIPLASMIC PROTEIN"/>
    <property type="match status" value="1"/>
</dbReference>
<evidence type="ECO:0000313" key="8">
    <source>
        <dbReference type="Proteomes" id="UP001596380"/>
    </source>
</evidence>
<organism evidence="7 8">
    <name type="scientific">Actinomadura yumaensis</name>
    <dbReference type="NCBI Taxonomy" id="111807"/>
    <lineage>
        <taxon>Bacteria</taxon>
        <taxon>Bacillati</taxon>
        <taxon>Actinomycetota</taxon>
        <taxon>Actinomycetes</taxon>
        <taxon>Streptosporangiales</taxon>
        <taxon>Thermomonosporaceae</taxon>
        <taxon>Actinomadura</taxon>
    </lineage>
</organism>
<comment type="similarity">
    <text evidence="2">Belongs to the bacterial solute-binding protein 8 family.</text>
</comment>
<dbReference type="PROSITE" id="PS51257">
    <property type="entry name" value="PROKAR_LIPOPROTEIN"/>
    <property type="match status" value="1"/>
</dbReference>
<sequence>MVARWRAVLAALVVLASAGCSADRTEHAASGSGVVIEHQHGRTTIEGRPRRVVTLVPSFTDPALALGAAPVAAPGNPYGRGRPYAWQRGRLDPAKTKLLPVVSAATLNVESIAAQRPDLILAGFVASDKAVYQRLSAIAPTIPMLRRGFTDTWQDVTLVTGRALGREAEARTLVAESERKLRASVAGLPRLKGRTVTFAGLSSPGLVAVVSDPQDAANRLLSALSLSLNPSVRGNLAGNAGVQGQIGMERLRLLDRDLLVIAPFNDGLRTALEKSPQFQELKVVRRGDVAWLNVEQGTALRNPSALNLGYTLDALKPALTRLADR</sequence>
<evidence type="ECO:0000256" key="1">
    <source>
        <dbReference type="ARBA" id="ARBA00004196"/>
    </source>
</evidence>
<evidence type="ECO:0000256" key="4">
    <source>
        <dbReference type="ARBA" id="ARBA00022729"/>
    </source>
</evidence>
<reference evidence="8" key="1">
    <citation type="journal article" date="2019" name="Int. J. Syst. Evol. Microbiol.">
        <title>The Global Catalogue of Microorganisms (GCM) 10K type strain sequencing project: providing services to taxonomists for standard genome sequencing and annotation.</title>
        <authorList>
            <consortium name="The Broad Institute Genomics Platform"/>
            <consortium name="The Broad Institute Genome Sequencing Center for Infectious Disease"/>
            <person name="Wu L."/>
            <person name="Ma J."/>
        </authorList>
    </citation>
    <scope>NUCLEOTIDE SEQUENCE [LARGE SCALE GENOMIC DNA]</scope>
    <source>
        <strain evidence="8">JCM 3369</strain>
    </source>
</reference>
<keyword evidence="3" id="KW-0813">Transport</keyword>
<name>A0ABW2CNM7_9ACTN</name>
<dbReference type="Gene3D" id="3.40.50.1980">
    <property type="entry name" value="Nitrogenase molybdenum iron protein domain"/>
    <property type="match status" value="2"/>
</dbReference>
<comment type="subcellular location">
    <subcellularLocation>
        <location evidence="1">Cell envelope</location>
    </subcellularLocation>
</comment>
<feature type="signal peptide" evidence="5">
    <location>
        <begin position="1"/>
        <end position="22"/>
    </location>
</feature>
<evidence type="ECO:0000256" key="5">
    <source>
        <dbReference type="SAM" id="SignalP"/>
    </source>
</evidence>
<evidence type="ECO:0000259" key="6">
    <source>
        <dbReference type="PROSITE" id="PS50983"/>
    </source>
</evidence>
<dbReference type="SUPFAM" id="SSF53807">
    <property type="entry name" value="Helical backbone' metal receptor"/>
    <property type="match status" value="1"/>
</dbReference>
<dbReference type="InterPro" id="IPR051313">
    <property type="entry name" value="Bact_iron-sidero_bind"/>
</dbReference>
<keyword evidence="4 5" id="KW-0732">Signal</keyword>